<dbReference type="InterPro" id="IPR010982">
    <property type="entry name" value="Lambda_DNA-bd_dom_sf"/>
</dbReference>
<dbReference type="EMBL" id="JBHRTF010000002">
    <property type="protein sequence ID" value="MFC3114546.1"/>
    <property type="molecule type" value="Genomic_DNA"/>
</dbReference>
<evidence type="ECO:0000259" key="5">
    <source>
        <dbReference type="PROSITE" id="PS50932"/>
    </source>
</evidence>
<evidence type="ECO:0000256" key="1">
    <source>
        <dbReference type="ARBA" id="ARBA00022491"/>
    </source>
</evidence>
<dbReference type="Pfam" id="PF13407">
    <property type="entry name" value="Peripla_BP_4"/>
    <property type="match status" value="1"/>
</dbReference>
<dbReference type="InterPro" id="IPR028082">
    <property type="entry name" value="Peripla_BP_I"/>
</dbReference>
<proteinExistence type="predicted"/>
<evidence type="ECO:0000313" key="7">
    <source>
        <dbReference type="Proteomes" id="UP001595555"/>
    </source>
</evidence>
<comment type="caution">
    <text evidence="6">The sequence shown here is derived from an EMBL/GenBank/DDBJ whole genome shotgun (WGS) entry which is preliminary data.</text>
</comment>
<dbReference type="CDD" id="cd01392">
    <property type="entry name" value="HTH_LacI"/>
    <property type="match status" value="1"/>
</dbReference>
<dbReference type="PANTHER" id="PTHR30146">
    <property type="entry name" value="LACI-RELATED TRANSCRIPTIONAL REPRESSOR"/>
    <property type="match status" value="1"/>
</dbReference>
<dbReference type="CDD" id="cd06274">
    <property type="entry name" value="PBP1_FruR"/>
    <property type="match status" value="1"/>
</dbReference>
<dbReference type="GO" id="GO:0003677">
    <property type="term" value="F:DNA binding"/>
    <property type="evidence" value="ECO:0007669"/>
    <property type="project" value="UniProtKB-KW"/>
</dbReference>
<evidence type="ECO:0000313" key="6">
    <source>
        <dbReference type="EMBL" id="MFC3114546.1"/>
    </source>
</evidence>
<dbReference type="PROSITE" id="PS50932">
    <property type="entry name" value="HTH_LACI_2"/>
    <property type="match status" value="1"/>
</dbReference>
<protein>
    <submittedName>
        <fullName evidence="6">LacI family DNA-binding transcriptional regulator</fullName>
    </submittedName>
</protein>
<feature type="domain" description="HTH lacI-type" evidence="5">
    <location>
        <begin position="3"/>
        <end position="60"/>
    </location>
</feature>
<name>A0ABV7FCS9_9GAMM</name>
<accession>A0ABV7FCS9</accession>
<dbReference type="PANTHER" id="PTHR30146:SF45">
    <property type="entry name" value="CATABOLITE REPRESSOR_ACTIVATOR"/>
    <property type="match status" value="1"/>
</dbReference>
<keyword evidence="4" id="KW-0804">Transcription</keyword>
<evidence type="ECO:0000256" key="3">
    <source>
        <dbReference type="ARBA" id="ARBA00023125"/>
    </source>
</evidence>
<evidence type="ECO:0000256" key="2">
    <source>
        <dbReference type="ARBA" id="ARBA00023015"/>
    </source>
</evidence>
<keyword evidence="1" id="KW-0678">Repressor</keyword>
<keyword evidence="3 6" id="KW-0238">DNA-binding</keyword>
<organism evidence="6 7">
    <name type="scientific">Cellvibrio fontiphilus</name>
    <dbReference type="NCBI Taxonomy" id="1815559"/>
    <lineage>
        <taxon>Bacteria</taxon>
        <taxon>Pseudomonadati</taxon>
        <taxon>Pseudomonadota</taxon>
        <taxon>Gammaproteobacteria</taxon>
        <taxon>Cellvibrionales</taxon>
        <taxon>Cellvibrionaceae</taxon>
        <taxon>Cellvibrio</taxon>
    </lineage>
</organism>
<dbReference type="SUPFAM" id="SSF47413">
    <property type="entry name" value="lambda repressor-like DNA-binding domains"/>
    <property type="match status" value="1"/>
</dbReference>
<keyword evidence="7" id="KW-1185">Reference proteome</keyword>
<gene>
    <name evidence="6" type="ORF">ACFODX_03190</name>
</gene>
<dbReference type="InterPro" id="IPR000843">
    <property type="entry name" value="HTH_LacI"/>
</dbReference>
<dbReference type="Gene3D" id="3.40.50.2300">
    <property type="match status" value="2"/>
</dbReference>
<dbReference type="InterPro" id="IPR025997">
    <property type="entry name" value="SBP_2_dom"/>
</dbReference>
<reference evidence="7" key="1">
    <citation type="journal article" date="2019" name="Int. J. Syst. Evol. Microbiol.">
        <title>The Global Catalogue of Microorganisms (GCM) 10K type strain sequencing project: providing services to taxonomists for standard genome sequencing and annotation.</title>
        <authorList>
            <consortium name="The Broad Institute Genomics Platform"/>
            <consortium name="The Broad Institute Genome Sequencing Center for Infectious Disease"/>
            <person name="Wu L."/>
            <person name="Ma J."/>
        </authorList>
    </citation>
    <scope>NUCLEOTIDE SEQUENCE [LARGE SCALE GENOMIC DNA]</scope>
    <source>
        <strain evidence="7">KCTC 52237</strain>
    </source>
</reference>
<dbReference type="Gene3D" id="1.10.260.40">
    <property type="entry name" value="lambda repressor-like DNA-binding domains"/>
    <property type="match status" value="1"/>
</dbReference>
<evidence type="ECO:0000256" key="4">
    <source>
        <dbReference type="ARBA" id="ARBA00023163"/>
    </source>
</evidence>
<sequence>MAKTIEAIAEELGLSITTVRLVLLGKARQYRISAKTEARVRDYTAQHGYEINHVARSLRLQRSDALGLIIPRLSNHFFAQLAELLEIRCREAGLQLWISCCYDNPDTQQALIKQFRERNVDGLFLVPANASMPALAAAQLKQRLVLLDRDFGGDDYAVVVTDNRQSGYQLAQRLHSFCAARGDKQPDFLLFAGNVGMPSIGQRLAGLNAALDDLGLSQRREVHVAHNDFHEGERAMGELIDSGQPLPKVLVCSSIPLFEGAMQALKQRLGGAPEAMVLATFDDHSMLDFLRNPVCSVRQDYRFMIEQAFSEMAQLINGEGQPARHIASMTLVPRNMD</sequence>
<dbReference type="RefSeq" id="WP_378115993.1">
    <property type="nucleotide sequence ID" value="NZ_JBHRTF010000002.1"/>
</dbReference>
<dbReference type="Proteomes" id="UP001595555">
    <property type="component" value="Unassembled WGS sequence"/>
</dbReference>
<keyword evidence="2" id="KW-0805">Transcription regulation</keyword>
<dbReference type="SMART" id="SM00354">
    <property type="entry name" value="HTH_LACI"/>
    <property type="match status" value="1"/>
</dbReference>
<dbReference type="SUPFAM" id="SSF53822">
    <property type="entry name" value="Periplasmic binding protein-like I"/>
    <property type="match status" value="1"/>
</dbReference>